<dbReference type="PRINTS" id="PR00401">
    <property type="entry name" value="SH2DOMAIN"/>
</dbReference>
<dbReference type="SUPFAM" id="SSF50729">
    <property type="entry name" value="PH domain-like"/>
    <property type="match status" value="1"/>
</dbReference>
<evidence type="ECO:0000313" key="17">
    <source>
        <dbReference type="Ensembl" id="ENSLLEP00000014699.1"/>
    </source>
</evidence>
<dbReference type="Gene3D" id="2.30.29.30">
    <property type="entry name" value="Pleckstrin-homology domain (PH domain)/Phosphotyrosine-binding domain (PTB)"/>
    <property type="match status" value="1"/>
</dbReference>
<protein>
    <submittedName>
        <fullName evidence="17">Vav guanine nucleotide exchange factor 1</fullName>
    </submittedName>
</protein>
<feature type="domain" description="PH" evidence="13">
    <location>
        <begin position="400"/>
        <end position="502"/>
    </location>
</feature>
<dbReference type="PROSITE" id="PS50003">
    <property type="entry name" value="PH_DOMAIN"/>
    <property type="match status" value="1"/>
</dbReference>
<dbReference type="CDD" id="cd11979">
    <property type="entry name" value="SH3_VAV1_1"/>
    <property type="match status" value="1"/>
</dbReference>
<dbReference type="InterPro" id="IPR055251">
    <property type="entry name" value="SOS1_NGEF_PH"/>
</dbReference>
<sequence length="832" mass="97296">MELWQHCARWLIQCRVLPPNHRVTLDTSQVCDLAQALRDGVLLCQLLNNLMPHAVNLREINVRPQMSQFLCLKNIRTFLSKCTEKFGLRKADLFEAFDLFDVSDFGKVRMYSKYLYMYIVQLPFPTEDLDTDEDIYSGLSDQIDDAGEEDEDLYDCVDIDDEEEGNEIYEDLMKAEVLPIQPRDGKLTMEDMRRCCLQELHQTEEKYTDTLGSICQYFMKPLQMFLRRGDTSDIFINIEDLRSLHQSFLAEMKSCITPKIQHNLFQVFLRYKEKFLIYGTYCSQVESASKCLEQISQTHEGVRLKLEECSQRANNGRFSLRDLLMVPMQRVLKYHLLLHELVKHTADQTEKENLNLALDAMRDLAQCVNEVKRDNETLRQITHIQLSIENLTESLAQYGRPKTDGELKITTVDRKSKQDRYAFLTDQVLLICKRKGDTYDLKEFIKLHLYQIRDDSSGNRENKKWSHMFLLIDSRGSLGYELYFKTKELKKKWMEQFEMAFSNIYPDNALANGHDFQMYSFEKTATCKACQMFLRGIFFQGYHCNHCKTPAHKECLSRVQSCGKQAKNKAHGRNQNHKINKIRIFHFFEMEAFQGYSGCPPPPIAFGPALLMVPGDIIELTKAEADQNWWEGKNTTSNEIGFFPYTHVKPYVSSQLLLYHFVYRYAGPMERKEAETLLSSRSDGTFLVRQRVKDSTEFAISIKFNMEIKHMKVTSQDGLSRLTEKRAFKGLPDLVVHYQQNSLKDCFKLLETTLQFPFKEKENRATPRTDKMKYFGSARARYDFCARDRTELSLKEGDIIRILSKKGHQGWWKGEVYGKGRNFCHYCQFSVK</sequence>
<evidence type="ECO:0000256" key="10">
    <source>
        <dbReference type="PROSITE-ProRule" id="PRU00192"/>
    </source>
</evidence>
<dbReference type="Pfam" id="PF00130">
    <property type="entry name" value="C1_1"/>
    <property type="match status" value="1"/>
</dbReference>
<dbReference type="GO" id="GO:0005085">
    <property type="term" value="F:guanyl-nucleotide exchange factor activity"/>
    <property type="evidence" value="ECO:0007669"/>
    <property type="project" value="UniProtKB-KW"/>
</dbReference>
<feature type="domain" description="SH3" evidence="12">
    <location>
        <begin position="773"/>
        <end position="832"/>
    </location>
</feature>
<proteinExistence type="predicted"/>
<dbReference type="CDD" id="cd21262">
    <property type="entry name" value="CH_VAV1"/>
    <property type="match status" value="1"/>
</dbReference>
<keyword evidence="2" id="KW-0597">Phosphoprotein</keyword>
<dbReference type="SUPFAM" id="SSF47576">
    <property type="entry name" value="Calponin-homology domain, CH-domain"/>
    <property type="match status" value="1"/>
</dbReference>
<dbReference type="FunFam" id="2.30.29.30:FF:000050">
    <property type="entry name" value="Vav guanine nucleotide exchange factor 2"/>
    <property type="match status" value="1"/>
</dbReference>
<keyword evidence="1 10" id="KW-0728">SH3 domain</keyword>
<dbReference type="PANTHER" id="PTHR45818:SF2">
    <property type="entry name" value="PROTO-ONCOGENE VAV"/>
    <property type="match status" value="1"/>
</dbReference>
<dbReference type="PROSITE" id="PS50021">
    <property type="entry name" value="CH"/>
    <property type="match status" value="1"/>
</dbReference>
<dbReference type="InterPro" id="IPR001452">
    <property type="entry name" value="SH3_domain"/>
</dbReference>
<dbReference type="SUPFAM" id="SSF55550">
    <property type="entry name" value="SH2 domain"/>
    <property type="match status" value="1"/>
</dbReference>
<dbReference type="OrthoDB" id="5340910at2759"/>
<evidence type="ECO:0000256" key="1">
    <source>
        <dbReference type="ARBA" id="ARBA00022443"/>
    </source>
</evidence>
<dbReference type="Pfam" id="PF00018">
    <property type="entry name" value="SH3_1"/>
    <property type="match status" value="2"/>
</dbReference>
<dbReference type="InterPro" id="IPR035730">
    <property type="entry name" value="VAV1_SH3_1"/>
</dbReference>
<keyword evidence="4" id="KW-0479">Metal-binding</keyword>
<dbReference type="InterPro" id="IPR011993">
    <property type="entry name" value="PH-like_dom_sf"/>
</dbReference>
<evidence type="ECO:0000256" key="2">
    <source>
        <dbReference type="ARBA" id="ARBA00022553"/>
    </source>
</evidence>
<feature type="domain" description="Phorbol-ester/DAG-type" evidence="16">
    <location>
        <begin position="513"/>
        <end position="562"/>
    </location>
</feature>
<keyword evidence="8 9" id="KW-0727">SH2 domain</keyword>
<dbReference type="InterPro" id="IPR003096">
    <property type="entry name" value="SM22_calponin"/>
</dbReference>
<dbReference type="PROSITE" id="PS50002">
    <property type="entry name" value="SH3"/>
    <property type="match status" value="2"/>
</dbReference>
<dbReference type="FunFam" id="1.10.418.10:FF:000019">
    <property type="entry name" value="Vav guanine nucleotide exchange factor 2"/>
    <property type="match status" value="1"/>
</dbReference>
<dbReference type="SUPFAM" id="SSF48065">
    <property type="entry name" value="DBL homology domain (DH-domain)"/>
    <property type="match status" value="1"/>
</dbReference>
<dbReference type="InterPro" id="IPR001849">
    <property type="entry name" value="PH_domain"/>
</dbReference>
<dbReference type="GO" id="GO:0008270">
    <property type="term" value="F:zinc ion binding"/>
    <property type="evidence" value="ECO:0007669"/>
    <property type="project" value="UniProtKB-KW"/>
</dbReference>
<keyword evidence="5" id="KW-0677">Repeat</keyword>
<keyword evidence="6" id="KW-0863">Zinc-finger</keyword>
<dbReference type="InterPro" id="IPR036872">
    <property type="entry name" value="CH_dom_sf"/>
</dbReference>
<dbReference type="InterPro" id="IPR001715">
    <property type="entry name" value="CH_dom"/>
</dbReference>
<dbReference type="InterPro" id="IPR000219">
    <property type="entry name" value="DH_dom"/>
</dbReference>
<dbReference type="InterPro" id="IPR036028">
    <property type="entry name" value="SH3-like_dom_sf"/>
</dbReference>
<dbReference type="SMART" id="SM00252">
    <property type="entry name" value="SH2"/>
    <property type="match status" value="1"/>
</dbReference>
<dbReference type="PRINTS" id="PR00888">
    <property type="entry name" value="SM22CALPONIN"/>
</dbReference>
<keyword evidence="3" id="KW-0344">Guanine-nucleotide releasing factor</keyword>
<organism evidence="17 18">
    <name type="scientific">Leptobrachium leishanense</name>
    <name type="common">Leishan spiny toad</name>
    <dbReference type="NCBI Taxonomy" id="445787"/>
    <lineage>
        <taxon>Eukaryota</taxon>
        <taxon>Metazoa</taxon>
        <taxon>Chordata</taxon>
        <taxon>Craniata</taxon>
        <taxon>Vertebrata</taxon>
        <taxon>Euteleostomi</taxon>
        <taxon>Amphibia</taxon>
        <taxon>Batrachia</taxon>
        <taxon>Anura</taxon>
        <taxon>Pelobatoidea</taxon>
        <taxon>Megophryidae</taxon>
        <taxon>Leptobrachium</taxon>
    </lineage>
</organism>
<feature type="domain" description="DH" evidence="14">
    <location>
        <begin position="192"/>
        <end position="371"/>
    </location>
</feature>
<evidence type="ECO:0000259" key="11">
    <source>
        <dbReference type="PROSITE" id="PS50001"/>
    </source>
</evidence>
<dbReference type="GeneTree" id="ENSGT00940000159125"/>
<evidence type="ECO:0000259" key="13">
    <source>
        <dbReference type="PROSITE" id="PS50003"/>
    </source>
</evidence>
<dbReference type="InterPro" id="IPR037832">
    <property type="entry name" value="PH_Vav"/>
</dbReference>
<name>A0A8C5MNQ9_9ANUR</name>
<dbReference type="Gene3D" id="2.30.30.40">
    <property type="entry name" value="SH3 Domains"/>
    <property type="match status" value="2"/>
</dbReference>
<dbReference type="SMART" id="SM00233">
    <property type="entry name" value="PH"/>
    <property type="match status" value="1"/>
</dbReference>
<dbReference type="PROSITE" id="PS50010">
    <property type="entry name" value="DH_2"/>
    <property type="match status" value="1"/>
</dbReference>
<reference evidence="17" key="1">
    <citation type="submission" date="2025-08" db="UniProtKB">
        <authorList>
            <consortium name="Ensembl"/>
        </authorList>
    </citation>
    <scope>IDENTIFICATION</scope>
</reference>
<dbReference type="InterPro" id="IPR000980">
    <property type="entry name" value="SH2"/>
</dbReference>
<evidence type="ECO:0000256" key="8">
    <source>
        <dbReference type="ARBA" id="ARBA00022999"/>
    </source>
</evidence>
<dbReference type="SUPFAM" id="SSF50044">
    <property type="entry name" value="SH3-domain"/>
    <property type="match status" value="1"/>
</dbReference>
<keyword evidence="7" id="KW-0862">Zinc</keyword>
<dbReference type="GO" id="GO:0016477">
    <property type="term" value="P:cell migration"/>
    <property type="evidence" value="ECO:0007669"/>
    <property type="project" value="TreeGrafter"/>
</dbReference>
<dbReference type="SMART" id="SM00033">
    <property type="entry name" value="CH"/>
    <property type="match status" value="1"/>
</dbReference>
<dbReference type="InterPro" id="IPR022613">
    <property type="entry name" value="CH_CAMSAP_2"/>
</dbReference>
<evidence type="ECO:0000259" key="14">
    <source>
        <dbReference type="PROSITE" id="PS50010"/>
    </source>
</evidence>
<evidence type="ECO:0000256" key="9">
    <source>
        <dbReference type="PROSITE-ProRule" id="PRU00191"/>
    </source>
</evidence>
<dbReference type="GO" id="GO:0007166">
    <property type="term" value="P:cell surface receptor signaling pathway"/>
    <property type="evidence" value="ECO:0007669"/>
    <property type="project" value="UniProtKB-ARBA"/>
</dbReference>
<dbReference type="SMART" id="SM00325">
    <property type="entry name" value="RhoGEF"/>
    <property type="match status" value="1"/>
</dbReference>
<dbReference type="Proteomes" id="UP000694569">
    <property type="component" value="Unplaced"/>
</dbReference>
<dbReference type="PANTHER" id="PTHR45818">
    <property type="entry name" value="PROTEIN VAV"/>
    <property type="match status" value="1"/>
</dbReference>
<evidence type="ECO:0000256" key="4">
    <source>
        <dbReference type="ARBA" id="ARBA00022723"/>
    </source>
</evidence>
<dbReference type="PROSITE" id="PS50081">
    <property type="entry name" value="ZF_DAG_PE_2"/>
    <property type="match status" value="1"/>
</dbReference>
<dbReference type="InterPro" id="IPR036860">
    <property type="entry name" value="SH2_dom_sf"/>
</dbReference>
<dbReference type="FunFam" id="3.30.60.20:FF:000015">
    <property type="entry name" value="Vav guanine nucleotide exchange factor 1"/>
    <property type="match status" value="1"/>
</dbReference>
<dbReference type="Ensembl" id="ENSLLET00000015272.1">
    <property type="protein sequence ID" value="ENSLLEP00000014699.1"/>
    <property type="gene ID" value="ENSLLEG00000009101.1"/>
</dbReference>
<dbReference type="Gene3D" id="1.10.418.10">
    <property type="entry name" value="Calponin-like domain"/>
    <property type="match status" value="1"/>
</dbReference>
<dbReference type="PROSITE" id="PS00741">
    <property type="entry name" value="DH_1"/>
    <property type="match status" value="1"/>
</dbReference>
<dbReference type="AlphaFoldDB" id="A0A8C5MNQ9"/>
<dbReference type="Pfam" id="PF11971">
    <property type="entry name" value="CAMSAP_CH"/>
    <property type="match status" value="1"/>
</dbReference>
<gene>
    <name evidence="17" type="primary">VAV1</name>
</gene>
<dbReference type="PROSITE" id="PS00479">
    <property type="entry name" value="ZF_DAG_PE_1"/>
    <property type="match status" value="1"/>
</dbReference>
<accession>A0A8C5MNQ9</accession>
<evidence type="ECO:0000259" key="12">
    <source>
        <dbReference type="PROSITE" id="PS50002"/>
    </source>
</evidence>
<evidence type="ECO:0000313" key="18">
    <source>
        <dbReference type="Proteomes" id="UP000694569"/>
    </source>
</evidence>
<dbReference type="GO" id="GO:0005737">
    <property type="term" value="C:cytoplasm"/>
    <property type="evidence" value="ECO:0007669"/>
    <property type="project" value="TreeGrafter"/>
</dbReference>
<evidence type="ECO:0000256" key="7">
    <source>
        <dbReference type="ARBA" id="ARBA00022833"/>
    </source>
</evidence>
<evidence type="ECO:0000256" key="6">
    <source>
        <dbReference type="ARBA" id="ARBA00022771"/>
    </source>
</evidence>
<feature type="domain" description="SH3" evidence="12">
    <location>
        <begin position="585"/>
        <end position="653"/>
    </location>
</feature>
<dbReference type="Pfam" id="PF00621">
    <property type="entry name" value="RhoGEF"/>
    <property type="match status" value="1"/>
</dbReference>
<dbReference type="InterPro" id="IPR035899">
    <property type="entry name" value="DBL_dom_sf"/>
</dbReference>
<dbReference type="CDD" id="cd01223">
    <property type="entry name" value="PH_Vav"/>
    <property type="match status" value="1"/>
</dbReference>
<dbReference type="SMART" id="SM00326">
    <property type="entry name" value="SH3"/>
    <property type="match status" value="2"/>
</dbReference>
<dbReference type="Gene3D" id="3.30.505.10">
    <property type="entry name" value="SH2 domain"/>
    <property type="match status" value="1"/>
</dbReference>
<evidence type="ECO:0000256" key="5">
    <source>
        <dbReference type="ARBA" id="ARBA00022737"/>
    </source>
</evidence>
<dbReference type="Gene3D" id="1.20.900.10">
    <property type="entry name" value="Dbl homology (DH) domain"/>
    <property type="match status" value="1"/>
</dbReference>
<dbReference type="Pfam" id="PF22697">
    <property type="entry name" value="SOS1_NGEF_PH"/>
    <property type="match status" value="1"/>
</dbReference>
<evidence type="ECO:0000259" key="16">
    <source>
        <dbReference type="PROSITE" id="PS50081"/>
    </source>
</evidence>
<dbReference type="SMART" id="SM00109">
    <property type="entry name" value="C1"/>
    <property type="match status" value="1"/>
</dbReference>
<keyword evidence="18" id="KW-1185">Reference proteome</keyword>
<dbReference type="InterPro" id="IPR001331">
    <property type="entry name" value="GDS_CDC24_CS"/>
</dbReference>
<dbReference type="GO" id="GO:0035556">
    <property type="term" value="P:intracellular signal transduction"/>
    <property type="evidence" value="ECO:0007669"/>
    <property type="project" value="InterPro"/>
</dbReference>
<evidence type="ECO:0000259" key="15">
    <source>
        <dbReference type="PROSITE" id="PS50021"/>
    </source>
</evidence>
<feature type="domain" description="Calponin-homology (CH)" evidence="15">
    <location>
        <begin position="1"/>
        <end position="120"/>
    </location>
</feature>
<dbReference type="Gene3D" id="3.30.60.20">
    <property type="match status" value="1"/>
</dbReference>
<evidence type="ECO:0000256" key="3">
    <source>
        <dbReference type="ARBA" id="ARBA00022658"/>
    </source>
</evidence>
<reference evidence="17" key="2">
    <citation type="submission" date="2025-09" db="UniProtKB">
        <authorList>
            <consortium name="Ensembl"/>
        </authorList>
    </citation>
    <scope>IDENTIFICATION</scope>
</reference>
<dbReference type="InterPro" id="IPR002219">
    <property type="entry name" value="PKC_DAG/PE"/>
</dbReference>
<feature type="domain" description="SH2" evidence="11">
    <location>
        <begin position="664"/>
        <end position="758"/>
    </location>
</feature>
<dbReference type="FunFam" id="1.20.900.10:FF:000009">
    <property type="entry name" value="Vav guanine nucleotide exchange factor 1"/>
    <property type="match status" value="1"/>
</dbReference>
<dbReference type="Pfam" id="PF00017">
    <property type="entry name" value="SH2"/>
    <property type="match status" value="1"/>
</dbReference>
<dbReference type="PROSITE" id="PS50001">
    <property type="entry name" value="SH2"/>
    <property type="match status" value="1"/>
</dbReference>
<dbReference type="CDD" id="cd00160">
    <property type="entry name" value="RhoGEF"/>
    <property type="match status" value="1"/>
</dbReference>